<dbReference type="Gene3D" id="2.60.40.10">
    <property type="entry name" value="Immunoglobulins"/>
    <property type="match status" value="3"/>
</dbReference>
<evidence type="ECO:0000256" key="1">
    <source>
        <dbReference type="ARBA" id="ARBA00004613"/>
    </source>
</evidence>
<dbReference type="SUPFAM" id="SSF117074">
    <property type="entry name" value="Hypothetical protein PA1324"/>
    <property type="match status" value="1"/>
</dbReference>
<evidence type="ECO:0000256" key="4">
    <source>
        <dbReference type="SAM" id="MobiDB-lite"/>
    </source>
</evidence>
<keyword evidence="3" id="KW-0732">Signal</keyword>
<feature type="transmembrane region" description="Helical" evidence="5">
    <location>
        <begin position="420"/>
        <end position="441"/>
    </location>
</feature>
<protein>
    <recommendedName>
        <fullName evidence="6">SD-repeat containing protein B domain-containing protein</fullName>
    </recommendedName>
</protein>
<feature type="non-terminal residue" evidence="7">
    <location>
        <position position="1"/>
    </location>
</feature>
<dbReference type="PANTHER" id="PTHR23303:SF15">
    <property type="entry name" value="COLOSSIN-A"/>
    <property type="match status" value="1"/>
</dbReference>
<accession>A0A3B0URP7</accession>
<dbReference type="EMBL" id="UOEW01000038">
    <property type="protein sequence ID" value="VAW33578.1"/>
    <property type="molecule type" value="Genomic_DNA"/>
</dbReference>
<evidence type="ECO:0000313" key="7">
    <source>
        <dbReference type="EMBL" id="VAW33578.1"/>
    </source>
</evidence>
<comment type="subcellular location">
    <subcellularLocation>
        <location evidence="1">Secreted</location>
    </subcellularLocation>
</comment>
<name>A0A3B0URP7_9ZZZZ</name>
<dbReference type="PANTHER" id="PTHR23303">
    <property type="entry name" value="CARBOXYPEPTIDASE REGULATORY REGION-CONTAINING"/>
    <property type="match status" value="1"/>
</dbReference>
<feature type="region of interest" description="Disordered" evidence="4">
    <location>
        <begin position="1"/>
        <end position="22"/>
    </location>
</feature>
<evidence type="ECO:0000256" key="5">
    <source>
        <dbReference type="SAM" id="Phobius"/>
    </source>
</evidence>
<dbReference type="Pfam" id="PF17210">
    <property type="entry name" value="SdrD_B"/>
    <property type="match status" value="1"/>
</dbReference>
<reference evidence="7" key="1">
    <citation type="submission" date="2018-06" db="EMBL/GenBank/DDBJ databases">
        <authorList>
            <person name="Zhirakovskaya E."/>
        </authorList>
    </citation>
    <scope>NUCLEOTIDE SEQUENCE</scope>
</reference>
<evidence type="ECO:0000256" key="3">
    <source>
        <dbReference type="ARBA" id="ARBA00022729"/>
    </source>
</evidence>
<dbReference type="AlphaFoldDB" id="A0A3B0URP7"/>
<proteinExistence type="predicted"/>
<keyword evidence="5" id="KW-0472">Membrane</keyword>
<dbReference type="InterPro" id="IPR033764">
    <property type="entry name" value="Sdr_B"/>
</dbReference>
<organism evidence="7">
    <name type="scientific">hydrothermal vent metagenome</name>
    <dbReference type="NCBI Taxonomy" id="652676"/>
    <lineage>
        <taxon>unclassified sequences</taxon>
        <taxon>metagenomes</taxon>
        <taxon>ecological metagenomes</taxon>
    </lineage>
</organism>
<keyword evidence="2" id="KW-0964">Secreted</keyword>
<sequence length="448" mass="47237">PPIGHNISPTGAGTPSTDSDADVTGQVQNIDLQATDQTIDMGVFVVGTISGLVWCESGTNPNISYNAGDGDTLQSNVTVTLYDDTDCNDTLDGAEAATAVTQDTVAGLYSFSNLITGGPNAGDNPPGCYIVQVDTADPDLGVCSNPVTPSISTPDIDAPNPNSPDNNFGHDETLTLGDTVWYDNNQDGIQDIGEPGINGITVTLYDNPNCNGASVQTTITAVGGMPAVDGWYEFNPLPAGDYCIAFTNLPGGWVFTPENQGVDDTVDSDVNPATGQITNIDLQSNNPNEDVGIYAAIGTIPGNMFCDYNPVNGTEDAGEEQADLTINLYRDTDCDGTGDTLYRSQETDINGDYIFSNVPVAFAPAPPNPQVCYVVAYDPQDPDLGDCTTPILPEEGIIELTTDAPDAPAVTFGTTPPAPIMIPTNNIWGLLLLIGLMLMFVRRRYQVR</sequence>
<dbReference type="GO" id="GO:0005576">
    <property type="term" value="C:extracellular region"/>
    <property type="evidence" value="ECO:0007669"/>
    <property type="project" value="UniProtKB-SubCell"/>
</dbReference>
<dbReference type="InterPro" id="IPR013783">
    <property type="entry name" value="Ig-like_fold"/>
</dbReference>
<gene>
    <name evidence="7" type="ORF">MNBD_GAMMA01-468</name>
</gene>
<evidence type="ECO:0000259" key="6">
    <source>
        <dbReference type="Pfam" id="PF17210"/>
    </source>
</evidence>
<keyword evidence="5" id="KW-0812">Transmembrane</keyword>
<feature type="compositionally biased region" description="Polar residues" evidence="4">
    <location>
        <begin position="7"/>
        <end position="18"/>
    </location>
</feature>
<keyword evidence="5" id="KW-1133">Transmembrane helix</keyword>
<feature type="domain" description="SD-repeat containing protein B" evidence="6">
    <location>
        <begin position="175"/>
        <end position="291"/>
    </location>
</feature>
<dbReference type="InterPro" id="IPR051417">
    <property type="entry name" value="SDr/BOS_complex"/>
</dbReference>
<evidence type="ECO:0000256" key="2">
    <source>
        <dbReference type="ARBA" id="ARBA00022525"/>
    </source>
</evidence>